<dbReference type="OrthoDB" id="18964at2759"/>
<sequence length="155" mass="18290">MDKIAHADVGDIQSRLLDHRPVLQGEIRYFLREFEEKRGFRECRLLENLNKLVTETEEQVLPRCTKTMKANLLDALSCLEAVNHMMQKIQQMELETQHSVILQEGMEKRKADWEDFLKEQARLKEEVDEEHAKAVGRLSTQYSEMKKDLAKFSHF</sequence>
<dbReference type="GO" id="GO:0030133">
    <property type="term" value="C:transport vesicle"/>
    <property type="evidence" value="ECO:0007669"/>
    <property type="project" value="InterPro"/>
</dbReference>
<evidence type="ECO:0000256" key="3">
    <source>
        <dbReference type="ARBA" id="ARBA00031992"/>
    </source>
</evidence>
<dbReference type="PANTHER" id="PTHR31784:SF2">
    <property type="entry name" value="BIOGENESIS OF LYSOSOME-RELATED ORGANELLES COMPLEX 1 SUBUNIT 5"/>
    <property type="match status" value="1"/>
</dbReference>
<dbReference type="GO" id="GO:0031083">
    <property type="term" value="C:BLOC-1 complex"/>
    <property type="evidence" value="ECO:0007669"/>
    <property type="project" value="InterPro"/>
</dbReference>
<gene>
    <name evidence="6" type="primary">bloc1s5</name>
</gene>
<reference evidence="5" key="1">
    <citation type="journal article" date="2016" name="Nat. Commun.">
        <title>The channel catfish genome sequence provides insights into the evolution of scale formation in teleosts.</title>
        <authorList>
            <person name="Liu Z."/>
            <person name="Liu S."/>
            <person name="Yao J."/>
            <person name="Bao L."/>
            <person name="Zhang J."/>
            <person name="Li Y."/>
            <person name="Jiang C."/>
            <person name="Sun L."/>
            <person name="Wang R."/>
            <person name="Zhang Y."/>
            <person name="Zhou T."/>
            <person name="Zeng Q."/>
            <person name="Fu Q."/>
            <person name="Gao S."/>
            <person name="Li N."/>
            <person name="Koren S."/>
            <person name="Jiang Y."/>
            <person name="Zimin A."/>
            <person name="Xu P."/>
            <person name="Phillippy A.M."/>
            <person name="Geng X."/>
            <person name="Song L."/>
            <person name="Sun F."/>
            <person name="Li C."/>
            <person name="Wang X."/>
            <person name="Chen A."/>
            <person name="Jin Y."/>
            <person name="Yuan Z."/>
            <person name="Yang Y."/>
            <person name="Tan S."/>
            <person name="Peatman E."/>
            <person name="Lu J."/>
            <person name="Qin Z."/>
            <person name="Dunham R."/>
            <person name="Li Z."/>
            <person name="Sonstegard T."/>
            <person name="Feng J."/>
            <person name="Danzmann R.G."/>
            <person name="Schroeder S."/>
            <person name="Scheffler B."/>
            <person name="Duke M.V."/>
            <person name="Ballard L."/>
            <person name="Kucuktas H."/>
            <person name="Kaltenboeck L."/>
            <person name="Liu H."/>
            <person name="Armbruster J."/>
            <person name="Xie Y."/>
            <person name="Kirby M.L."/>
            <person name="Tian Y."/>
            <person name="Flanagan M.E."/>
            <person name="Mu W."/>
            <person name="Waldbieser G.C."/>
        </authorList>
    </citation>
    <scope>NUCLEOTIDE SEQUENCE [LARGE SCALE GENOMIC DNA]</scope>
    <source>
        <strain evidence="5">SDA103</strain>
    </source>
</reference>
<comment type="function">
    <text evidence="4">Component of the BLOC-1 complex, a complex that is required for normal biogenesis of lysosome-related organelles (LRO).</text>
</comment>
<dbReference type="InterPro" id="IPR017243">
    <property type="entry name" value="Bloc1s5"/>
</dbReference>
<organism evidence="5 6">
    <name type="scientific">Ictalurus punctatus</name>
    <name type="common">Channel catfish</name>
    <name type="synonym">Silurus punctatus</name>
    <dbReference type="NCBI Taxonomy" id="7998"/>
    <lineage>
        <taxon>Eukaryota</taxon>
        <taxon>Metazoa</taxon>
        <taxon>Chordata</taxon>
        <taxon>Craniata</taxon>
        <taxon>Vertebrata</taxon>
        <taxon>Euteleostomi</taxon>
        <taxon>Actinopterygii</taxon>
        <taxon>Neopterygii</taxon>
        <taxon>Teleostei</taxon>
        <taxon>Ostariophysi</taxon>
        <taxon>Siluriformes</taxon>
        <taxon>Ictaluridae</taxon>
        <taxon>Ictalurus</taxon>
    </lineage>
</organism>
<evidence type="ECO:0000256" key="4">
    <source>
        <dbReference type="PIRNR" id="PIRNR037610"/>
    </source>
</evidence>
<evidence type="ECO:0000256" key="1">
    <source>
        <dbReference type="ARBA" id="ARBA00010754"/>
    </source>
</evidence>
<evidence type="ECO:0000313" key="5">
    <source>
        <dbReference type="Proteomes" id="UP000221080"/>
    </source>
</evidence>
<dbReference type="Pfam" id="PF14942">
    <property type="entry name" value="Muted"/>
    <property type="match status" value="1"/>
</dbReference>
<dbReference type="PANTHER" id="PTHR31784">
    <property type="entry name" value="BIOGENESIS OF LYSOSOME-RELATED ORGANELLES COMPLEX 1 SUBUNIT 5"/>
    <property type="match status" value="1"/>
</dbReference>
<dbReference type="KEGG" id="ipu:108256219"/>
<dbReference type="GeneID" id="108256219"/>
<proteinExistence type="inferred from homology"/>
<evidence type="ECO:0000256" key="2">
    <source>
        <dbReference type="ARBA" id="ARBA00019580"/>
    </source>
</evidence>
<keyword evidence="5" id="KW-1185">Reference proteome</keyword>
<dbReference type="CTD" id="63915"/>
<reference evidence="6" key="2">
    <citation type="submission" date="2025-08" db="UniProtKB">
        <authorList>
            <consortium name="RefSeq"/>
        </authorList>
    </citation>
    <scope>IDENTIFICATION</scope>
    <source>
        <tissue evidence="6">Blood</tissue>
    </source>
</reference>
<dbReference type="Proteomes" id="UP000221080">
    <property type="component" value="Chromosome 23"/>
</dbReference>
<dbReference type="PIRSF" id="PIRSF037610">
    <property type="entry name" value="BLOC-1_complex_muted_subunit"/>
    <property type="match status" value="1"/>
</dbReference>
<dbReference type="AlphaFoldDB" id="A0A2D0PQP8"/>
<comment type="similarity">
    <text evidence="1 4">Belongs to the BLOC1S5 family.</text>
</comment>
<protein>
    <recommendedName>
        <fullName evidence="2 4">Biogenesis of lysosome-related organelles complex 1 subunit 5</fullName>
        <shortName evidence="4">BLOC-1 subunit 5</shortName>
    </recommendedName>
    <alternativeName>
        <fullName evidence="3 4">Protein Muted homolog</fullName>
    </alternativeName>
</protein>
<accession>A0A2D0PQP8</accession>
<dbReference type="RefSeq" id="XP_017308339.1">
    <property type="nucleotide sequence ID" value="XM_017452850.3"/>
</dbReference>
<name>A0A2D0PQP8_ICTPU</name>
<evidence type="ECO:0000313" key="6">
    <source>
        <dbReference type="RefSeq" id="XP_017308339.1"/>
    </source>
</evidence>